<feature type="non-terminal residue" evidence="1">
    <location>
        <position position="1"/>
    </location>
</feature>
<gene>
    <name evidence="1" type="ORF">PACLA_8A075838</name>
</gene>
<dbReference type="EMBL" id="CACRXK020008657">
    <property type="protein sequence ID" value="CAB4015281.1"/>
    <property type="molecule type" value="Genomic_DNA"/>
</dbReference>
<proteinExistence type="predicted"/>
<dbReference type="AlphaFoldDB" id="A0A6S7JED1"/>
<keyword evidence="2" id="KW-1185">Reference proteome</keyword>
<name>A0A6S7JED1_PARCT</name>
<accession>A0A6S7JED1</accession>
<evidence type="ECO:0000313" key="1">
    <source>
        <dbReference type="EMBL" id="CAB4015281.1"/>
    </source>
</evidence>
<comment type="caution">
    <text evidence="1">The sequence shown here is derived from an EMBL/GenBank/DDBJ whole genome shotgun (WGS) entry which is preliminary data.</text>
</comment>
<protein>
    <submittedName>
        <fullName evidence="1">Uncharacterized protein</fullName>
    </submittedName>
</protein>
<organism evidence="1 2">
    <name type="scientific">Paramuricea clavata</name>
    <name type="common">Red gorgonian</name>
    <name type="synonym">Violescent sea-whip</name>
    <dbReference type="NCBI Taxonomy" id="317549"/>
    <lineage>
        <taxon>Eukaryota</taxon>
        <taxon>Metazoa</taxon>
        <taxon>Cnidaria</taxon>
        <taxon>Anthozoa</taxon>
        <taxon>Octocorallia</taxon>
        <taxon>Malacalcyonacea</taxon>
        <taxon>Plexauridae</taxon>
        <taxon>Paramuricea</taxon>
    </lineage>
</organism>
<evidence type="ECO:0000313" key="2">
    <source>
        <dbReference type="Proteomes" id="UP001152795"/>
    </source>
</evidence>
<reference evidence="1" key="1">
    <citation type="submission" date="2020-04" db="EMBL/GenBank/DDBJ databases">
        <authorList>
            <person name="Alioto T."/>
            <person name="Alioto T."/>
            <person name="Gomez Garrido J."/>
        </authorList>
    </citation>
    <scope>NUCLEOTIDE SEQUENCE</scope>
    <source>
        <strain evidence="1">A484AB</strain>
    </source>
</reference>
<sequence>KCSTFIINNVINFSDGRMQLVRLFFTVIYNVYWVYGRVKIFPTNCGLQLHGRTFLFLLLYGIPVNLVCLNFYNSSYEDHTASSAHFETLSTRPTITLTDDSQGRGSTTLLGHEDSAQDSTRGFLEEVASVTLWLTKSRLKNVWSCREYYNKSFVGVSKNDALTLPKALTQSETFCHW</sequence>
<dbReference type="Proteomes" id="UP001152795">
    <property type="component" value="Unassembled WGS sequence"/>
</dbReference>